<dbReference type="InterPro" id="IPR006683">
    <property type="entry name" value="Thioestr_dom"/>
</dbReference>
<dbReference type="RefSeq" id="WP_215669371.1">
    <property type="nucleotide sequence ID" value="NZ_JAFJYC010000001.1"/>
</dbReference>
<keyword evidence="2" id="KW-0378">Hydrolase</keyword>
<evidence type="ECO:0000313" key="4">
    <source>
        <dbReference type="EMBL" id="MBT9432202.1"/>
    </source>
</evidence>
<dbReference type="Proteomes" id="UP000811282">
    <property type="component" value="Unassembled WGS sequence"/>
</dbReference>
<keyword evidence="5" id="KW-1185">Reference proteome</keyword>
<reference evidence="4 5" key="1">
    <citation type="journal article" date="2021" name="Genome Biol. Evol.">
        <title>The evolution of interdependence in a four-way mealybug symbiosis.</title>
        <authorList>
            <person name="Garber A.I."/>
            <person name="Kupper M."/>
            <person name="Laetsch D.R."/>
            <person name="Weldon S.R."/>
            <person name="Ladinsky M.S."/>
            <person name="Bjorkman P.J."/>
            <person name="McCutcheon J.P."/>
        </authorList>
    </citation>
    <scope>NUCLEOTIDE SEQUENCE [LARGE SCALE GENOMIC DNA]</scope>
    <source>
        <strain evidence="4">SOD</strain>
    </source>
</reference>
<sequence>MNNDHSQQLTRDGLAQIFQQSRFINAMQLEILEMDYVASRLAVRMPLRPEIERGAVGSQQFHGGALAALIDVAGDFALGMLLGGGVPTVNLHIDYLRPALGAYVDATATVRKQGRSFAIIDIEITAATGKLVAIGRGTYVPVKG</sequence>
<dbReference type="EMBL" id="JAFJYC010000001">
    <property type="protein sequence ID" value="MBT9432202.1"/>
    <property type="molecule type" value="Genomic_DNA"/>
</dbReference>
<dbReference type="SUPFAM" id="SSF54637">
    <property type="entry name" value="Thioesterase/thiol ester dehydrase-isomerase"/>
    <property type="match status" value="1"/>
</dbReference>
<comment type="similarity">
    <text evidence="1">Belongs to the thioesterase PaaI family.</text>
</comment>
<comment type="caution">
    <text evidence="4">The sequence shown here is derived from an EMBL/GenBank/DDBJ whole genome shotgun (WGS) entry which is preliminary data.</text>
</comment>
<name>A0ABS5YB56_9GAMM</name>
<dbReference type="InterPro" id="IPR039298">
    <property type="entry name" value="ACOT13"/>
</dbReference>
<dbReference type="NCBIfam" id="TIGR00369">
    <property type="entry name" value="unchar_dom_1"/>
    <property type="match status" value="1"/>
</dbReference>
<feature type="domain" description="Thioesterase" evidence="3">
    <location>
        <begin position="62"/>
        <end position="133"/>
    </location>
</feature>
<dbReference type="PANTHER" id="PTHR21660">
    <property type="entry name" value="THIOESTERASE SUPERFAMILY MEMBER-RELATED"/>
    <property type="match status" value="1"/>
</dbReference>
<evidence type="ECO:0000256" key="1">
    <source>
        <dbReference type="ARBA" id="ARBA00008324"/>
    </source>
</evidence>
<dbReference type="PANTHER" id="PTHR21660:SF1">
    <property type="entry name" value="ACYL-COENZYME A THIOESTERASE 13"/>
    <property type="match status" value="1"/>
</dbReference>
<dbReference type="Gene3D" id="3.10.129.10">
    <property type="entry name" value="Hotdog Thioesterase"/>
    <property type="match status" value="1"/>
</dbReference>
<accession>A0ABS5YB56</accession>
<evidence type="ECO:0000313" key="5">
    <source>
        <dbReference type="Proteomes" id="UP000811282"/>
    </source>
</evidence>
<dbReference type="Pfam" id="PF03061">
    <property type="entry name" value="4HBT"/>
    <property type="match status" value="1"/>
</dbReference>
<dbReference type="CDD" id="cd03443">
    <property type="entry name" value="PaaI_thioesterase"/>
    <property type="match status" value="1"/>
</dbReference>
<dbReference type="InterPro" id="IPR029069">
    <property type="entry name" value="HotDog_dom_sf"/>
</dbReference>
<gene>
    <name evidence="4" type="ORF">JZM24_08850</name>
</gene>
<evidence type="ECO:0000259" key="3">
    <source>
        <dbReference type="Pfam" id="PF03061"/>
    </source>
</evidence>
<dbReference type="InterPro" id="IPR003736">
    <property type="entry name" value="PAAI_dom"/>
</dbReference>
<protein>
    <submittedName>
        <fullName evidence="4">PaaI family thioesterase</fullName>
    </submittedName>
</protein>
<proteinExistence type="inferred from homology"/>
<organism evidence="4 5">
    <name type="scientific">Candidatus Sodalis endolongispinus</name>
    <dbReference type="NCBI Taxonomy" id="2812662"/>
    <lineage>
        <taxon>Bacteria</taxon>
        <taxon>Pseudomonadati</taxon>
        <taxon>Pseudomonadota</taxon>
        <taxon>Gammaproteobacteria</taxon>
        <taxon>Enterobacterales</taxon>
        <taxon>Bruguierivoracaceae</taxon>
        <taxon>Sodalis</taxon>
    </lineage>
</organism>
<evidence type="ECO:0000256" key="2">
    <source>
        <dbReference type="ARBA" id="ARBA00022801"/>
    </source>
</evidence>